<reference evidence="1" key="1">
    <citation type="submission" date="2021-01" db="EMBL/GenBank/DDBJ databases">
        <authorList>
            <person name="Corre E."/>
            <person name="Pelletier E."/>
            <person name="Niang G."/>
            <person name="Scheremetjew M."/>
            <person name="Finn R."/>
            <person name="Kale V."/>
            <person name="Holt S."/>
            <person name="Cochrane G."/>
            <person name="Meng A."/>
            <person name="Brown T."/>
            <person name="Cohen L."/>
        </authorList>
    </citation>
    <scope>NUCLEOTIDE SEQUENCE</scope>
    <source>
        <strain evidence="1">FSP1.4</strain>
    </source>
</reference>
<dbReference type="SUPFAM" id="SSF52833">
    <property type="entry name" value="Thioredoxin-like"/>
    <property type="match status" value="1"/>
</dbReference>
<evidence type="ECO:0000313" key="1">
    <source>
        <dbReference type="EMBL" id="CAE0349788.1"/>
    </source>
</evidence>
<proteinExistence type="predicted"/>
<gene>
    <name evidence="1" type="ORF">EHAR0213_LOCUS8701</name>
</gene>
<dbReference type="Gene3D" id="3.40.30.10">
    <property type="entry name" value="Glutaredoxin"/>
    <property type="match status" value="1"/>
</dbReference>
<sequence length="134" mass="14528">MADTINELVSNQSVLVIGNSNELETQLSVDILKGTGAQYYLHDAVNEANPGEVLQAVEECFGTNKLPLIFIAGELLGGYFELKEQDKNDELITKLCSFGIPNNAMPEGDDYPIQICPGAPYENEDDGDIGGLFD</sequence>
<dbReference type="InterPro" id="IPR036249">
    <property type="entry name" value="Thioredoxin-like_sf"/>
</dbReference>
<protein>
    <submittedName>
        <fullName evidence="1">Uncharacterized protein</fullName>
    </submittedName>
</protein>
<name>A0A7S3NA26_9SPIT</name>
<dbReference type="PROSITE" id="PS51354">
    <property type="entry name" value="GLUTAREDOXIN_2"/>
    <property type="match status" value="1"/>
</dbReference>
<accession>A0A7S3NA26</accession>
<organism evidence="1">
    <name type="scientific">Euplotes harpa</name>
    <dbReference type="NCBI Taxonomy" id="151035"/>
    <lineage>
        <taxon>Eukaryota</taxon>
        <taxon>Sar</taxon>
        <taxon>Alveolata</taxon>
        <taxon>Ciliophora</taxon>
        <taxon>Intramacronucleata</taxon>
        <taxon>Spirotrichea</taxon>
        <taxon>Hypotrichia</taxon>
        <taxon>Euplotida</taxon>
        <taxon>Euplotidae</taxon>
        <taxon>Euplotes</taxon>
    </lineage>
</organism>
<dbReference type="AlphaFoldDB" id="A0A7S3NA26"/>
<dbReference type="EMBL" id="HBII01021017">
    <property type="protein sequence ID" value="CAE0349788.1"/>
    <property type="molecule type" value="Transcribed_RNA"/>
</dbReference>